<evidence type="ECO:0008006" key="3">
    <source>
        <dbReference type="Google" id="ProtNLM"/>
    </source>
</evidence>
<dbReference type="eggNOG" id="COG1373">
    <property type="taxonomic scope" value="Bacteria"/>
</dbReference>
<dbReference type="HOGENOM" id="CLU_081497_2_0_6"/>
<dbReference type="SUPFAM" id="SSF52980">
    <property type="entry name" value="Restriction endonuclease-like"/>
    <property type="match status" value="1"/>
</dbReference>
<dbReference type="RefSeq" id="WP_009147244.1">
    <property type="nucleotide sequence ID" value="NZ_CP121471.1"/>
</dbReference>
<evidence type="ECO:0000313" key="1">
    <source>
        <dbReference type="EMBL" id="EIC23159.1"/>
    </source>
</evidence>
<dbReference type="PANTHER" id="PTHR38753:SF1">
    <property type="entry name" value="SLR1441 PROTEIN"/>
    <property type="match status" value="1"/>
</dbReference>
<evidence type="ECO:0000313" key="2">
    <source>
        <dbReference type="Proteomes" id="UP000002964"/>
    </source>
</evidence>
<proteinExistence type="predicted"/>
<dbReference type="InterPro" id="IPR011335">
    <property type="entry name" value="Restrct_endonuc-II-like"/>
</dbReference>
<accession>H8YXI3</accession>
<dbReference type="PANTHER" id="PTHR38753">
    <property type="entry name" value="SLR1441 PROTEIN"/>
    <property type="match status" value="1"/>
</dbReference>
<keyword evidence="2" id="KW-1185">Reference proteome</keyword>
<sequence length="142" mass="16430">MSQANPTLDDVWRLFQETDRRFQETDRLMKESAKETDRRFQETDLLVKRLSKNLGDLGNRLGEFVEHLVAPAVVRLFRGQGIEVHAVYPGVSAKRNGEALEIDLLVVNEGALIAVECKSKLTCEHIDEQLARTRHRRRIRRH</sequence>
<dbReference type="Proteomes" id="UP000002964">
    <property type="component" value="Unassembled WGS sequence"/>
</dbReference>
<protein>
    <recommendedName>
        <fullName evidence="3">DUF3782 domain-containing protein</fullName>
    </recommendedName>
</protein>
<name>H8YXI3_9GAMM</name>
<dbReference type="AlphaFoldDB" id="H8YXI3"/>
<gene>
    <name evidence="1" type="ORF">Thi970DRAFT_00812</name>
</gene>
<organism evidence="1 2">
    <name type="scientific">Thiorhodovibrio frisius</name>
    <dbReference type="NCBI Taxonomy" id="631362"/>
    <lineage>
        <taxon>Bacteria</taxon>
        <taxon>Pseudomonadati</taxon>
        <taxon>Pseudomonadota</taxon>
        <taxon>Gammaproteobacteria</taxon>
        <taxon>Chromatiales</taxon>
        <taxon>Chromatiaceae</taxon>
        <taxon>Thiorhodovibrio</taxon>
    </lineage>
</organism>
<dbReference type="EMBL" id="JH603168">
    <property type="protein sequence ID" value="EIC23159.1"/>
    <property type="molecule type" value="Genomic_DNA"/>
</dbReference>
<reference evidence="2" key="1">
    <citation type="submission" date="2011-06" db="EMBL/GenBank/DDBJ databases">
        <authorList>
            <consortium name="US DOE Joint Genome Institute (JGI-PGF)"/>
            <person name="Lucas S."/>
            <person name="Han J."/>
            <person name="Lapidus A."/>
            <person name="Cheng J.-F."/>
            <person name="Goodwin L."/>
            <person name="Pitluck S."/>
            <person name="Peters L."/>
            <person name="Land M.L."/>
            <person name="Hauser L."/>
            <person name="Vogl K."/>
            <person name="Liu Z."/>
            <person name="Overmann J."/>
            <person name="Frigaard N.-U."/>
            <person name="Bryant D.A."/>
            <person name="Woyke T.J."/>
        </authorList>
    </citation>
    <scope>NUCLEOTIDE SEQUENCE [LARGE SCALE GENOMIC DNA]</scope>
    <source>
        <strain evidence="2">970</strain>
    </source>
</reference>
<reference evidence="1 2" key="2">
    <citation type="submission" date="2011-11" db="EMBL/GenBank/DDBJ databases">
        <authorList>
            <consortium name="US DOE Joint Genome Institute"/>
            <person name="Lucas S."/>
            <person name="Han J."/>
            <person name="Lapidus A."/>
            <person name="Cheng J.-F."/>
            <person name="Goodwin L."/>
            <person name="Pitluck S."/>
            <person name="Peters L."/>
            <person name="Ovchinnikova G."/>
            <person name="Zhang X."/>
            <person name="Detter J.C."/>
            <person name="Han C."/>
            <person name="Tapia R."/>
            <person name="Land M."/>
            <person name="Hauser L."/>
            <person name="Kyrpides N."/>
            <person name="Ivanova N."/>
            <person name="Pagani I."/>
            <person name="Vogl K."/>
            <person name="Liu Z."/>
            <person name="Overmann J."/>
            <person name="Frigaard N.-U."/>
            <person name="Bryant D."/>
            <person name="Woyke T."/>
        </authorList>
    </citation>
    <scope>NUCLEOTIDE SEQUENCE [LARGE SCALE GENOMIC DNA]</scope>
    <source>
        <strain evidence="1 2">970</strain>
    </source>
</reference>